<dbReference type="EMBL" id="CAXAMM010001080">
    <property type="protein sequence ID" value="CAK8990238.1"/>
    <property type="molecule type" value="Genomic_DNA"/>
</dbReference>
<organism evidence="1 2">
    <name type="scientific">Durusdinium trenchii</name>
    <dbReference type="NCBI Taxonomy" id="1381693"/>
    <lineage>
        <taxon>Eukaryota</taxon>
        <taxon>Sar</taxon>
        <taxon>Alveolata</taxon>
        <taxon>Dinophyceae</taxon>
        <taxon>Suessiales</taxon>
        <taxon>Symbiodiniaceae</taxon>
        <taxon>Durusdinium</taxon>
    </lineage>
</organism>
<evidence type="ECO:0000313" key="1">
    <source>
        <dbReference type="EMBL" id="CAK8990238.1"/>
    </source>
</evidence>
<evidence type="ECO:0000313" key="2">
    <source>
        <dbReference type="Proteomes" id="UP001642464"/>
    </source>
</evidence>
<gene>
    <name evidence="1" type="ORF">SCF082_LOCUS2148</name>
</gene>
<reference evidence="1 2" key="1">
    <citation type="submission" date="2024-02" db="EMBL/GenBank/DDBJ databases">
        <authorList>
            <person name="Chen Y."/>
            <person name="Shah S."/>
            <person name="Dougan E. K."/>
            <person name="Thang M."/>
            <person name="Chan C."/>
        </authorList>
    </citation>
    <scope>NUCLEOTIDE SEQUENCE [LARGE SCALE GENOMIC DNA]</scope>
</reference>
<protein>
    <submittedName>
        <fullName evidence="1">Uncharacterized protein</fullName>
    </submittedName>
</protein>
<comment type="caution">
    <text evidence="1">The sequence shown here is derived from an EMBL/GenBank/DDBJ whole genome shotgun (WGS) entry which is preliminary data.</text>
</comment>
<sequence>MLLALRRSDGGAWLPAIGGVPGHHKDREGRPRHGLMEIMVIARPTVRGKVTFLHEEVLRQWALVGQEVHVAAVRRLGDFHIDDGSGPWLRDRILITASEAEDVALALPSPATADLGALLAQTGLSAREGWVEPPPPDEWDLARTGRLHRDVSKL</sequence>
<proteinExistence type="predicted"/>
<dbReference type="Proteomes" id="UP001642464">
    <property type="component" value="Unassembled WGS sequence"/>
</dbReference>
<accession>A0ABP0HJ33</accession>
<name>A0ABP0HJ33_9DINO</name>
<keyword evidence="2" id="KW-1185">Reference proteome</keyword>